<gene>
    <name evidence="3" type="ORF">PO878_00790</name>
</gene>
<dbReference type="PANTHER" id="PTHR34860">
    <property type="entry name" value="REPRESSOR-LIKE PROTEIN SSO7C3"/>
    <property type="match status" value="1"/>
</dbReference>
<keyword evidence="4" id="KW-1185">Reference proteome</keyword>
<dbReference type="SUPFAM" id="SSF89447">
    <property type="entry name" value="AbrB/MazE/MraZ-like"/>
    <property type="match status" value="1"/>
</dbReference>
<dbReference type="InterPro" id="IPR052975">
    <property type="entry name" value="Repressor-like_regulatory"/>
</dbReference>
<dbReference type="InterPro" id="IPR037914">
    <property type="entry name" value="SpoVT-AbrB_sf"/>
</dbReference>
<dbReference type="GO" id="GO:0003677">
    <property type="term" value="F:DNA binding"/>
    <property type="evidence" value="ECO:0007669"/>
    <property type="project" value="UniProtKB-UniRule"/>
</dbReference>
<proteinExistence type="predicted"/>
<protein>
    <submittedName>
        <fullName evidence="3">AbrB/MazE/SpoVT family DNA-binding domain-containing protein</fullName>
    </submittedName>
</protein>
<keyword evidence="1 3" id="KW-0238">DNA-binding</keyword>
<sequence length="76" mass="8562">MTHRVGTKGQVVIPKELRDALGIEPGDEVSFWREDDHVAVRPAEHGRTLRGRFRGTALVDALVEERAADRDREDAQ</sequence>
<dbReference type="NCBIfam" id="TIGR01439">
    <property type="entry name" value="lp_hng_hel_AbrB"/>
    <property type="match status" value="1"/>
</dbReference>
<dbReference type="PROSITE" id="PS51740">
    <property type="entry name" value="SPOVT_ABRB"/>
    <property type="match status" value="1"/>
</dbReference>
<feature type="domain" description="SpoVT-AbrB" evidence="2">
    <location>
        <begin position="1"/>
        <end position="45"/>
    </location>
</feature>
<dbReference type="Pfam" id="PF04014">
    <property type="entry name" value="MazE_antitoxin"/>
    <property type="match status" value="1"/>
</dbReference>
<name>A0AAE9Y666_9ACTN</name>
<evidence type="ECO:0000259" key="2">
    <source>
        <dbReference type="PROSITE" id="PS51740"/>
    </source>
</evidence>
<dbReference type="SMART" id="SM00966">
    <property type="entry name" value="SpoVT_AbrB"/>
    <property type="match status" value="1"/>
</dbReference>
<dbReference type="EMBL" id="CP116942">
    <property type="protein sequence ID" value="WCO67257.1"/>
    <property type="molecule type" value="Genomic_DNA"/>
</dbReference>
<organism evidence="3 4">
    <name type="scientific">Iamia majanohamensis</name>
    <dbReference type="NCBI Taxonomy" id="467976"/>
    <lineage>
        <taxon>Bacteria</taxon>
        <taxon>Bacillati</taxon>
        <taxon>Actinomycetota</taxon>
        <taxon>Acidimicrobiia</taxon>
        <taxon>Acidimicrobiales</taxon>
        <taxon>Iamiaceae</taxon>
        <taxon>Iamia</taxon>
    </lineage>
</organism>
<dbReference type="Gene3D" id="2.10.260.10">
    <property type="match status" value="1"/>
</dbReference>
<accession>A0AAE9Y666</accession>
<dbReference type="RefSeq" id="WP_272736779.1">
    <property type="nucleotide sequence ID" value="NZ_CP116942.1"/>
</dbReference>
<dbReference type="Proteomes" id="UP001216390">
    <property type="component" value="Chromosome"/>
</dbReference>
<evidence type="ECO:0000256" key="1">
    <source>
        <dbReference type="PROSITE-ProRule" id="PRU01076"/>
    </source>
</evidence>
<dbReference type="PANTHER" id="PTHR34860:SF7">
    <property type="entry name" value="TRANSCRIPTION REGULATOR, SPOVT_ABRB FAMILY"/>
    <property type="match status" value="1"/>
</dbReference>
<evidence type="ECO:0000313" key="4">
    <source>
        <dbReference type="Proteomes" id="UP001216390"/>
    </source>
</evidence>
<dbReference type="InterPro" id="IPR007159">
    <property type="entry name" value="SpoVT-AbrB_dom"/>
</dbReference>
<reference evidence="3" key="1">
    <citation type="submission" date="2023-01" db="EMBL/GenBank/DDBJ databases">
        <title>The diversity of Class Acidimicrobiia in South China Sea sediment environments and the proposal of Iamia marina sp. nov., a novel species of the genus Iamia.</title>
        <authorList>
            <person name="He Y."/>
            <person name="Tian X."/>
        </authorList>
    </citation>
    <scope>NUCLEOTIDE SEQUENCE</scope>
    <source>
        <strain evidence="3">DSM 19957</strain>
    </source>
</reference>
<dbReference type="AlphaFoldDB" id="A0AAE9Y666"/>
<dbReference type="KEGG" id="ima:PO878_00790"/>
<evidence type="ECO:0000313" key="3">
    <source>
        <dbReference type="EMBL" id="WCO67257.1"/>
    </source>
</evidence>